<gene>
    <name evidence="2" type="ORF">FP2_28870</name>
</gene>
<feature type="domain" description="Helix-turn-helix" evidence="1">
    <location>
        <begin position="76"/>
        <end position="124"/>
    </location>
</feature>
<accession>D4K1K9</accession>
<dbReference type="PATRIC" id="fig|718252.3.peg.1069"/>
<evidence type="ECO:0000313" key="3">
    <source>
        <dbReference type="Proteomes" id="UP000008804"/>
    </source>
</evidence>
<dbReference type="Proteomes" id="UP000008804">
    <property type="component" value="Chromosome"/>
</dbReference>
<dbReference type="HOGENOM" id="CLU_2245940_0_0_9"/>
<reference evidence="2 3" key="1">
    <citation type="submission" date="2010-03" db="EMBL/GenBank/DDBJ databases">
        <title>The genome sequence of Faecalibacterium prausnitzii L2/6.</title>
        <authorList>
            <consortium name="metaHIT consortium -- http://www.metahit.eu/"/>
            <person name="Pajon A."/>
            <person name="Turner K."/>
            <person name="Parkhill J."/>
            <person name="Duncan S."/>
            <person name="Flint H."/>
        </authorList>
    </citation>
    <scope>NUCLEOTIDE SEQUENCE [LARGE SCALE GENOMIC DNA]</scope>
    <source>
        <strain evidence="3">L2-6</strain>
    </source>
</reference>
<evidence type="ECO:0000313" key="2">
    <source>
        <dbReference type="EMBL" id="CBL00158.1"/>
    </source>
</evidence>
<dbReference type="Pfam" id="PF12728">
    <property type="entry name" value="HTH_17"/>
    <property type="match status" value="1"/>
</dbReference>
<protein>
    <recommendedName>
        <fullName evidence="1">Helix-turn-helix domain-containing protein</fullName>
    </recommendedName>
</protein>
<dbReference type="BioCyc" id="FPRA718252:G1375-2479-MONOMER"/>
<proteinExistence type="predicted"/>
<keyword evidence="3" id="KW-1185">Reference proteome</keyword>
<dbReference type="RefSeq" id="WP_015565772.1">
    <property type="nucleotide sequence ID" value="NC_021042.1"/>
</dbReference>
<name>D4K1K9_9FIRM</name>
<dbReference type="EMBL" id="FP929045">
    <property type="protein sequence ID" value="CBL00158.1"/>
    <property type="molecule type" value="Genomic_DNA"/>
</dbReference>
<sequence length="126" mass="14120">MNMNRPDMTEDAKYKDYTNKSLQMDSNPVTMKASGASCSMRIFCQKSQAISDGTSDKSPAIESSDQTKVAKHEPLVYRVEEIAQLLAISPRAAYNLCNTTKDFRVLRIGTSIRVNKQSFDNWFAAV</sequence>
<dbReference type="AlphaFoldDB" id="D4K1K9"/>
<dbReference type="KEGG" id="fpr:FP2_28870"/>
<organism evidence="2 3">
    <name type="scientific">Faecalibacterium prausnitzii L2-6</name>
    <dbReference type="NCBI Taxonomy" id="718252"/>
    <lineage>
        <taxon>Bacteria</taxon>
        <taxon>Bacillati</taxon>
        <taxon>Bacillota</taxon>
        <taxon>Clostridia</taxon>
        <taxon>Eubacteriales</taxon>
        <taxon>Oscillospiraceae</taxon>
        <taxon>Faecalibacterium</taxon>
    </lineage>
</organism>
<evidence type="ECO:0000259" key="1">
    <source>
        <dbReference type="Pfam" id="PF12728"/>
    </source>
</evidence>
<dbReference type="InterPro" id="IPR041657">
    <property type="entry name" value="HTH_17"/>
</dbReference>
<reference evidence="2 3" key="2">
    <citation type="submission" date="2010-03" db="EMBL/GenBank/DDBJ databases">
        <authorList>
            <person name="Pajon A."/>
        </authorList>
    </citation>
    <scope>NUCLEOTIDE SEQUENCE [LARGE SCALE GENOMIC DNA]</scope>
    <source>
        <strain evidence="3">L2-6</strain>
    </source>
</reference>